<organism evidence="1 2">
    <name type="scientific">Aplosporella prunicola CBS 121167</name>
    <dbReference type="NCBI Taxonomy" id="1176127"/>
    <lineage>
        <taxon>Eukaryota</taxon>
        <taxon>Fungi</taxon>
        <taxon>Dikarya</taxon>
        <taxon>Ascomycota</taxon>
        <taxon>Pezizomycotina</taxon>
        <taxon>Dothideomycetes</taxon>
        <taxon>Dothideomycetes incertae sedis</taxon>
        <taxon>Botryosphaeriales</taxon>
        <taxon>Aplosporellaceae</taxon>
        <taxon>Aplosporella</taxon>
    </lineage>
</organism>
<sequence>MTVLSSFNFNNTLFNSNNKTLAMPKGPTGSRPYAAVAAERQSGGQPAAFTSEKFAFDKFNLSKPLPKNVSLEANVSTFTVDWNCHQLNLSTTPPVQFSEEWQINASTTNNPGTACSKNISQEIRLAGTDTDARAWINVTRCKDDEVGLLATLWVPTRKDIWDLPKAGKSLGFFCNPRYSIGDASVKLNASSGMITSYTINYESFVDVNIQTSMEATYAYLTNPNDSRFQTSTTGPLEQLELNQTVVRAAAHSFIYLTGIDPFFASMTGRRLGNLSETYMENPEVFKSEVETFASQIMVQVVSSFARVEDSTETRGLLTTIQPRIFIRQFTLRLL</sequence>
<dbReference type="Proteomes" id="UP000799438">
    <property type="component" value="Unassembled WGS sequence"/>
</dbReference>
<accession>A0A6A6BG30</accession>
<dbReference type="RefSeq" id="XP_033398832.1">
    <property type="nucleotide sequence ID" value="XM_033543055.1"/>
</dbReference>
<evidence type="ECO:0000313" key="1">
    <source>
        <dbReference type="EMBL" id="KAF2143120.1"/>
    </source>
</evidence>
<name>A0A6A6BG30_9PEZI</name>
<dbReference type="AlphaFoldDB" id="A0A6A6BG30"/>
<proteinExistence type="predicted"/>
<reference evidence="1" key="1">
    <citation type="journal article" date="2020" name="Stud. Mycol.">
        <title>101 Dothideomycetes genomes: a test case for predicting lifestyles and emergence of pathogens.</title>
        <authorList>
            <person name="Haridas S."/>
            <person name="Albert R."/>
            <person name="Binder M."/>
            <person name="Bloem J."/>
            <person name="Labutti K."/>
            <person name="Salamov A."/>
            <person name="Andreopoulos B."/>
            <person name="Baker S."/>
            <person name="Barry K."/>
            <person name="Bills G."/>
            <person name="Bluhm B."/>
            <person name="Cannon C."/>
            <person name="Castanera R."/>
            <person name="Culley D."/>
            <person name="Daum C."/>
            <person name="Ezra D."/>
            <person name="Gonzalez J."/>
            <person name="Henrissat B."/>
            <person name="Kuo A."/>
            <person name="Liang C."/>
            <person name="Lipzen A."/>
            <person name="Lutzoni F."/>
            <person name="Magnuson J."/>
            <person name="Mondo S."/>
            <person name="Nolan M."/>
            <person name="Ohm R."/>
            <person name="Pangilinan J."/>
            <person name="Park H.-J."/>
            <person name="Ramirez L."/>
            <person name="Alfaro M."/>
            <person name="Sun H."/>
            <person name="Tritt A."/>
            <person name="Yoshinaga Y."/>
            <person name="Zwiers L.-H."/>
            <person name="Turgeon B."/>
            <person name="Goodwin S."/>
            <person name="Spatafora J."/>
            <person name="Crous P."/>
            <person name="Grigoriev I."/>
        </authorList>
    </citation>
    <scope>NUCLEOTIDE SEQUENCE</scope>
    <source>
        <strain evidence="1">CBS 121167</strain>
    </source>
</reference>
<dbReference type="EMBL" id="ML995482">
    <property type="protein sequence ID" value="KAF2143120.1"/>
    <property type="molecule type" value="Genomic_DNA"/>
</dbReference>
<gene>
    <name evidence="1" type="ORF">K452DRAFT_307300</name>
</gene>
<keyword evidence="2" id="KW-1185">Reference proteome</keyword>
<evidence type="ECO:0000313" key="2">
    <source>
        <dbReference type="Proteomes" id="UP000799438"/>
    </source>
</evidence>
<protein>
    <submittedName>
        <fullName evidence="1">Uncharacterized protein</fullName>
    </submittedName>
</protein>
<dbReference type="GeneID" id="54300552"/>